<comment type="caution">
    <text evidence="4">The sequence shown here is derived from an EMBL/GenBank/DDBJ whole genome shotgun (WGS) entry which is preliminary data.</text>
</comment>
<dbReference type="SUPFAM" id="SSF50249">
    <property type="entry name" value="Nucleic acid-binding proteins"/>
    <property type="match status" value="1"/>
</dbReference>
<dbReference type="Pfam" id="PF00313">
    <property type="entry name" value="CSD"/>
    <property type="match status" value="1"/>
</dbReference>
<evidence type="ECO:0000256" key="2">
    <source>
        <dbReference type="SAM" id="MobiDB-lite"/>
    </source>
</evidence>
<feature type="region of interest" description="Disordered" evidence="2">
    <location>
        <begin position="27"/>
        <end position="49"/>
    </location>
</feature>
<dbReference type="InterPro" id="IPR012340">
    <property type="entry name" value="NA-bd_OB-fold"/>
</dbReference>
<gene>
    <name evidence="4" type="ORF">GCM10009576_069690</name>
</gene>
<dbReference type="Proteomes" id="UP001500033">
    <property type="component" value="Unassembled WGS sequence"/>
</dbReference>
<dbReference type="PRINTS" id="PR00050">
    <property type="entry name" value="COLDSHOCK"/>
</dbReference>
<dbReference type="CDD" id="cd04458">
    <property type="entry name" value="CSP_CDS"/>
    <property type="match status" value="1"/>
</dbReference>
<dbReference type="InterPro" id="IPR011129">
    <property type="entry name" value="CSD"/>
</dbReference>
<organism evidence="4 5">
    <name type="scientific">Streptomyces rhizosphaericus</name>
    <dbReference type="NCBI Taxonomy" id="114699"/>
    <lineage>
        <taxon>Bacteria</taxon>
        <taxon>Bacillati</taxon>
        <taxon>Actinomycetota</taxon>
        <taxon>Actinomycetes</taxon>
        <taxon>Kitasatosporales</taxon>
        <taxon>Streptomycetaceae</taxon>
        <taxon>Streptomyces</taxon>
        <taxon>Streptomyces violaceusniger group</taxon>
    </lineage>
</organism>
<evidence type="ECO:0000313" key="5">
    <source>
        <dbReference type="Proteomes" id="UP001500033"/>
    </source>
</evidence>
<dbReference type="SMART" id="SM00357">
    <property type="entry name" value="CSP"/>
    <property type="match status" value="1"/>
</dbReference>
<evidence type="ECO:0000256" key="1">
    <source>
        <dbReference type="RuleBase" id="RU000408"/>
    </source>
</evidence>
<dbReference type="InterPro" id="IPR002059">
    <property type="entry name" value="CSP_DNA-bd"/>
</dbReference>
<evidence type="ECO:0000313" key="4">
    <source>
        <dbReference type="EMBL" id="GAA0991945.1"/>
    </source>
</evidence>
<name>A0ABN1SJ80_9ACTN</name>
<dbReference type="Gene3D" id="2.40.50.140">
    <property type="entry name" value="Nucleic acid-binding proteins"/>
    <property type="match status" value="1"/>
</dbReference>
<dbReference type="InterPro" id="IPR019844">
    <property type="entry name" value="CSD_CS"/>
</dbReference>
<proteinExistence type="predicted"/>
<keyword evidence="5" id="KW-1185">Reference proteome</keyword>
<dbReference type="PANTHER" id="PTHR11544">
    <property type="entry name" value="COLD SHOCK DOMAIN CONTAINING PROTEINS"/>
    <property type="match status" value="1"/>
</dbReference>
<dbReference type="PROSITE" id="PS00352">
    <property type="entry name" value="CSD_1"/>
    <property type="match status" value="1"/>
</dbReference>
<protein>
    <recommendedName>
        <fullName evidence="3">CSD domain-containing protein</fullName>
    </recommendedName>
</protein>
<reference evidence="4 5" key="1">
    <citation type="journal article" date="2019" name="Int. J. Syst. Evol. Microbiol.">
        <title>The Global Catalogue of Microorganisms (GCM) 10K type strain sequencing project: providing services to taxonomists for standard genome sequencing and annotation.</title>
        <authorList>
            <consortium name="The Broad Institute Genomics Platform"/>
            <consortium name="The Broad Institute Genome Sequencing Center for Infectious Disease"/>
            <person name="Wu L."/>
            <person name="Ma J."/>
        </authorList>
    </citation>
    <scope>NUCLEOTIDE SEQUENCE [LARGE SCALE GENOMIC DNA]</scope>
    <source>
        <strain evidence="4 5">JCM 11445</strain>
    </source>
</reference>
<dbReference type="PROSITE" id="PS51857">
    <property type="entry name" value="CSD_2"/>
    <property type="match status" value="1"/>
</dbReference>
<accession>A0ABN1SJ80</accession>
<dbReference type="InterPro" id="IPR050181">
    <property type="entry name" value="Cold_shock_domain"/>
</dbReference>
<feature type="compositionally biased region" description="Basic and acidic residues" evidence="2">
    <location>
        <begin position="34"/>
        <end position="43"/>
    </location>
</feature>
<sequence>MGSGEWKAPLLRGNAWRGGPSAAAAALGSGALQRRKDVEEETTRSAGMAQGTVKWFNAEKGYGFIAQEDGGPDVFVHYSSIDGSGYRSLVDEQRVEFQIVQGRKGPQAEEVRVLGG</sequence>
<evidence type="ECO:0000259" key="3">
    <source>
        <dbReference type="PROSITE" id="PS51857"/>
    </source>
</evidence>
<feature type="domain" description="CSD" evidence="3">
    <location>
        <begin position="48"/>
        <end position="113"/>
    </location>
</feature>
<dbReference type="EMBL" id="BAAAIE010000055">
    <property type="protein sequence ID" value="GAA0991945.1"/>
    <property type="molecule type" value="Genomic_DNA"/>
</dbReference>
<comment type="subcellular location">
    <subcellularLocation>
        <location evidence="1">Cytoplasm</location>
    </subcellularLocation>
</comment>